<organism evidence="1 2">
    <name type="scientific">Rugosimonospora acidiphila</name>
    <dbReference type="NCBI Taxonomy" id="556531"/>
    <lineage>
        <taxon>Bacteria</taxon>
        <taxon>Bacillati</taxon>
        <taxon>Actinomycetota</taxon>
        <taxon>Actinomycetes</taxon>
        <taxon>Micromonosporales</taxon>
        <taxon>Micromonosporaceae</taxon>
        <taxon>Rugosimonospora</taxon>
    </lineage>
</organism>
<proteinExistence type="predicted"/>
<keyword evidence="2" id="KW-1185">Reference proteome</keyword>
<reference evidence="2" key="1">
    <citation type="journal article" date="2019" name="Int. J. Syst. Evol. Microbiol.">
        <title>The Global Catalogue of Microorganisms (GCM) 10K type strain sequencing project: providing services to taxonomists for standard genome sequencing and annotation.</title>
        <authorList>
            <consortium name="The Broad Institute Genomics Platform"/>
            <consortium name="The Broad Institute Genome Sequencing Center for Infectious Disease"/>
            <person name="Wu L."/>
            <person name="Ma J."/>
        </authorList>
    </citation>
    <scope>NUCLEOTIDE SEQUENCE [LARGE SCALE GENOMIC DNA]</scope>
    <source>
        <strain evidence="2">JCM 18304</strain>
    </source>
</reference>
<sequence>MAAGARYGHPVPVNTASVGASASAHAELTARDASIPAPLATGVDAGYTTVAEATGPRDGADQWSAHRAPLTATAPIMAPAAASRPAAAYPSAALRTSVPLTVGSRAPPIA</sequence>
<protein>
    <submittedName>
        <fullName evidence="1">Uncharacterized protein</fullName>
    </submittedName>
</protein>
<evidence type="ECO:0000313" key="1">
    <source>
        <dbReference type="EMBL" id="GAA5178052.1"/>
    </source>
</evidence>
<comment type="caution">
    <text evidence="1">The sequence shown here is derived from an EMBL/GenBank/DDBJ whole genome shotgun (WGS) entry which is preliminary data.</text>
</comment>
<accession>A0ABP9RHW2</accession>
<dbReference type="Proteomes" id="UP001501570">
    <property type="component" value="Unassembled WGS sequence"/>
</dbReference>
<dbReference type="EMBL" id="BAABJQ010000001">
    <property type="protein sequence ID" value="GAA5178052.1"/>
    <property type="molecule type" value="Genomic_DNA"/>
</dbReference>
<gene>
    <name evidence="1" type="ORF">GCM10023322_04210</name>
</gene>
<name>A0ABP9RHW2_9ACTN</name>
<evidence type="ECO:0000313" key="2">
    <source>
        <dbReference type="Proteomes" id="UP001501570"/>
    </source>
</evidence>